<dbReference type="InterPro" id="IPR050951">
    <property type="entry name" value="Retrovirus_Pol_polyprotein"/>
</dbReference>
<evidence type="ECO:0000259" key="1">
    <source>
        <dbReference type="PROSITE" id="PS50878"/>
    </source>
</evidence>
<sequence>LSVVTLYELCSANYDLILGKDFLAKNGFKFDFKRGSVKVGNILVAQENKFVCSTSRDNDSQKHVFSMNSFIDNYKKTVDPLSPIKGVEFPIVLKCEQVISLKPYSISLHIRPQLREHINMLLDRGILKHSNSIFATPCFTIPKPNGSIRLVNDLRQLNRITVPMEFYFPTITETFYRLKGNKVFSKIDLEKGFYQIEIAESDKFKTAFTCPLGKYEFHRLPFGMSNAPKFFNNMISRYLSEFENVVIFVDDILIYEKSPRKHIKSLQQIFKKLAQFNIIVNFDKSTFFTEEVYYLGYIIDGYSYRPDLSRITDFTKWKRPETETRRELQKLSGKMNWYSEFIPNLSTRIAYLYKHLKGGAKMIRVSDLDMEIVDKIYQELVKKATHTLPDPSLPFEIFADASEIGFGQFLLKTNHQ</sequence>
<dbReference type="CDD" id="cd01647">
    <property type="entry name" value="RT_LTR"/>
    <property type="match status" value="1"/>
</dbReference>
<dbReference type="InterPro" id="IPR043502">
    <property type="entry name" value="DNA/RNA_pol_sf"/>
</dbReference>
<accession>A0A0R0LZ68</accession>
<feature type="domain" description="Reverse transcriptase" evidence="1">
    <location>
        <begin position="122"/>
        <end position="299"/>
    </location>
</feature>
<reference evidence="2 3" key="1">
    <citation type="submission" date="2015-07" db="EMBL/GenBank/DDBJ databases">
        <title>The genome of Pseudoloma neurophilia, a relevant intracellular parasite of the zebrafish.</title>
        <authorList>
            <person name="Ndikumana S."/>
            <person name="Pelin A."/>
            <person name="Sanders J."/>
            <person name="Corradi N."/>
        </authorList>
    </citation>
    <scope>NUCLEOTIDE SEQUENCE [LARGE SCALE GENOMIC DNA]</scope>
    <source>
        <strain evidence="2 3">MK1</strain>
    </source>
</reference>
<dbReference type="PROSITE" id="PS50878">
    <property type="entry name" value="RT_POL"/>
    <property type="match status" value="1"/>
</dbReference>
<organism evidence="2 3">
    <name type="scientific">Pseudoloma neurophilia</name>
    <dbReference type="NCBI Taxonomy" id="146866"/>
    <lineage>
        <taxon>Eukaryota</taxon>
        <taxon>Fungi</taxon>
        <taxon>Fungi incertae sedis</taxon>
        <taxon>Microsporidia</taxon>
        <taxon>Pseudoloma</taxon>
    </lineage>
</organism>
<gene>
    <name evidence="2" type="ORF">M153_2030002321</name>
</gene>
<dbReference type="Proteomes" id="UP000051530">
    <property type="component" value="Unassembled WGS sequence"/>
</dbReference>
<dbReference type="AlphaFoldDB" id="A0A0R0LZ68"/>
<protein>
    <submittedName>
        <fullName evidence="2">Pol polyprotein</fullName>
    </submittedName>
</protein>
<dbReference type="Pfam" id="PF00078">
    <property type="entry name" value="RVT_1"/>
    <property type="match status" value="1"/>
</dbReference>
<evidence type="ECO:0000313" key="3">
    <source>
        <dbReference type="Proteomes" id="UP000051530"/>
    </source>
</evidence>
<dbReference type="EMBL" id="LGUB01000054">
    <property type="protein sequence ID" value="KRH94585.1"/>
    <property type="molecule type" value="Genomic_DNA"/>
</dbReference>
<comment type="caution">
    <text evidence="2">The sequence shown here is derived from an EMBL/GenBank/DDBJ whole genome shotgun (WGS) entry which is preliminary data.</text>
</comment>
<feature type="non-terminal residue" evidence="2">
    <location>
        <position position="1"/>
    </location>
</feature>
<dbReference type="Gene3D" id="3.10.10.10">
    <property type="entry name" value="HIV Type 1 Reverse Transcriptase, subunit A, domain 1"/>
    <property type="match status" value="1"/>
</dbReference>
<evidence type="ECO:0000313" key="2">
    <source>
        <dbReference type="EMBL" id="KRH94585.1"/>
    </source>
</evidence>
<dbReference type="VEuPathDB" id="MicrosporidiaDB:M153_2030002321"/>
<dbReference type="InterPro" id="IPR000477">
    <property type="entry name" value="RT_dom"/>
</dbReference>
<dbReference type="Gene3D" id="3.30.70.270">
    <property type="match status" value="2"/>
</dbReference>
<dbReference type="PANTHER" id="PTHR37984:SF5">
    <property type="entry name" value="PROTEIN NYNRIN-LIKE"/>
    <property type="match status" value="1"/>
</dbReference>
<name>A0A0R0LZ68_9MICR</name>
<proteinExistence type="predicted"/>
<dbReference type="OrthoDB" id="5599163at2759"/>
<dbReference type="InterPro" id="IPR043128">
    <property type="entry name" value="Rev_trsase/Diguanyl_cyclase"/>
</dbReference>
<dbReference type="PANTHER" id="PTHR37984">
    <property type="entry name" value="PROTEIN CBG26694"/>
    <property type="match status" value="1"/>
</dbReference>
<keyword evidence="3" id="KW-1185">Reference proteome</keyword>
<dbReference type="SUPFAM" id="SSF56672">
    <property type="entry name" value="DNA/RNA polymerases"/>
    <property type="match status" value="1"/>
</dbReference>